<dbReference type="Proteomes" id="UP000037749">
    <property type="component" value="Unassembled WGS sequence"/>
</dbReference>
<evidence type="ECO:0000256" key="5">
    <source>
        <dbReference type="PIRSR" id="PIRSR000350-4"/>
    </source>
</evidence>
<feature type="binding site" evidence="4">
    <location>
        <position position="114"/>
    </location>
    <ligand>
        <name>FAD</name>
        <dbReference type="ChEBI" id="CHEBI:57692"/>
    </ligand>
</feature>
<dbReference type="EMBL" id="JXCZ01000001">
    <property type="protein sequence ID" value="KOY79873.1"/>
    <property type="molecule type" value="Genomic_DNA"/>
</dbReference>
<dbReference type="SUPFAM" id="SSF51905">
    <property type="entry name" value="FAD/NAD(P)-binding domain"/>
    <property type="match status" value="1"/>
</dbReference>
<dbReference type="SUPFAM" id="SSF55424">
    <property type="entry name" value="FAD/NAD-linked reductases, dimerisation (C-terminal) domain"/>
    <property type="match status" value="1"/>
</dbReference>
<evidence type="ECO:0000256" key="1">
    <source>
        <dbReference type="ARBA" id="ARBA00007532"/>
    </source>
</evidence>
<gene>
    <name evidence="8" type="ORF">RZ72_04660</name>
</gene>
<dbReference type="Gene3D" id="3.30.390.30">
    <property type="match status" value="1"/>
</dbReference>
<dbReference type="PANTHER" id="PTHR43014:SF5">
    <property type="entry name" value="GLUTATHIONE REDUCTASE (NADPH)"/>
    <property type="match status" value="1"/>
</dbReference>
<feature type="domain" description="FAD/NAD(P)-binding" evidence="7">
    <location>
        <begin position="7"/>
        <end position="316"/>
    </location>
</feature>
<comment type="cofactor">
    <cofactor evidence="4">
        <name>FAD</name>
        <dbReference type="ChEBI" id="CHEBI:57692"/>
    </cofactor>
    <text evidence="4">Binds 1 FAD per subunit.</text>
</comment>
<dbReference type="Gene3D" id="3.50.50.60">
    <property type="entry name" value="FAD/NAD(P)-binding domain"/>
    <property type="match status" value="2"/>
</dbReference>
<feature type="domain" description="Pyridine nucleotide-disulphide oxidoreductase dimerisation" evidence="6">
    <location>
        <begin position="338"/>
        <end position="438"/>
    </location>
</feature>
<dbReference type="PRINTS" id="PR00411">
    <property type="entry name" value="PNDRDTASEI"/>
</dbReference>
<reference evidence="8 9" key="1">
    <citation type="journal article" date="2015" name="Genome Biol. Evol.">
        <title>Functionally Structured Genomes in Lactobacillus kunkeei Colonizing the Honey Crop and Food Products of Honeybees and Stingless Bees.</title>
        <authorList>
            <person name="Tamarit D."/>
            <person name="Ellegaard K.M."/>
            <person name="Wikander J."/>
            <person name="Olofsson T."/>
            <person name="Vasquez A."/>
            <person name="Andersson S.G."/>
        </authorList>
    </citation>
    <scope>NUCLEOTIDE SEQUENCE [LARGE SCALE GENOMIC DNA]</scope>
    <source>
        <strain evidence="8 9">LAla</strain>
    </source>
</reference>
<comment type="similarity">
    <text evidence="1">Belongs to the class-I pyridine nucleotide-disulfide oxidoreductase family.</text>
</comment>
<dbReference type="InterPro" id="IPR023753">
    <property type="entry name" value="FAD/NAD-binding_dom"/>
</dbReference>
<proteinExistence type="inferred from homology"/>
<keyword evidence="4" id="KW-0547">Nucleotide-binding</keyword>
<evidence type="ECO:0000256" key="2">
    <source>
        <dbReference type="ARBA" id="ARBA00022630"/>
    </source>
</evidence>
<dbReference type="PRINTS" id="PR00368">
    <property type="entry name" value="FADPNR"/>
</dbReference>
<sequence>MTEKFDYDVLYIGAGHGTFDGAMPLAANGYKVAVVEADKIGGTCPNWGCNAKIALDLPAQLLETQKRLRNIVKGDLSIDWTQNMLNKHKVIDSIPNAIEGGLNAFGIDVIKGYGKLTDGHTVDVDGKSYTADKIVIATGLRPHRLDVPGKEMAHDSKDFLNIDELPVHIAIIGAGYIAMEFASIANAAGSEVTVIMHGDRALRGFNGEYVEAVVNDLKEKGVTFVENAEVQEFHEEKCKTTIELSNNRQVFTDYILDATGRIPNVENIGLDEVGVKYDKKNGIEVNDHLQTSVDSIYASGDVAATGQPRLTPTAMFESQYLTRLFTGETKDAIDFPAIPSVVFTSPRIAQVGVSVEEAKNSDDYTVEEHDMTADWYRSITNEEIAKRAYIFDKEHHLVGATEVSNEADSVIDSILPAVALKLDKAQINKIVHLFPTIGSDAWQHL</sequence>
<dbReference type="PANTHER" id="PTHR43014">
    <property type="entry name" value="MERCURIC REDUCTASE"/>
    <property type="match status" value="1"/>
</dbReference>
<feature type="binding site" evidence="4">
    <location>
        <position position="260"/>
    </location>
    <ligand>
        <name>NAD(+)</name>
        <dbReference type="ChEBI" id="CHEBI:57540"/>
    </ligand>
</feature>
<keyword evidence="4" id="KW-0520">NAD</keyword>
<evidence type="ECO:0000259" key="7">
    <source>
        <dbReference type="Pfam" id="PF07992"/>
    </source>
</evidence>
<evidence type="ECO:0000256" key="3">
    <source>
        <dbReference type="ARBA" id="ARBA00022827"/>
    </source>
</evidence>
<feature type="disulfide bond" description="Redox-active" evidence="5">
    <location>
        <begin position="44"/>
        <end position="49"/>
    </location>
</feature>
<evidence type="ECO:0000313" key="9">
    <source>
        <dbReference type="Proteomes" id="UP000037749"/>
    </source>
</evidence>
<dbReference type="GO" id="GO:0016491">
    <property type="term" value="F:oxidoreductase activity"/>
    <property type="evidence" value="ECO:0007669"/>
    <property type="project" value="InterPro"/>
</dbReference>
<dbReference type="InterPro" id="IPR001100">
    <property type="entry name" value="Pyr_nuc-diS_OxRdtase"/>
</dbReference>
<dbReference type="InterPro" id="IPR016156">
    <property type="entry name" value="FAD/NAD-linked_Rdtase_dimer_sf"/>
</dbReference>
<protein>
    <submittedName>
        <fullName evidence="8">Glutathione reductase</fullName>
    </submittedName>
</protein>
<evidence type="ECO:0000313" key="8">
    <source>
        <dbReference type="EMBL" id="KOY79873.1"/>
    </source>
</evidence>
<organism evidence="8 9">
    <name type="scientific">Apilactobacillus kunkeei</name>
    <dbReference type="NCBI Taxonomy" id="148814"/>
    <lineage>
        <taxon>Bacteria</taxon>
        <taxon>Bacillati</taxon>
        <taxon>Bacillota</taxon>
        <taxon>Bacilli</taxon>
        <taxon>Lactobacillales</taxon>
        <taxon>Lactobacillaceae</taxon>
        <taxon>Apilactobacillus</taxon>
    </lineage>
</organism>
<evidence type="ECO:0000256" key="4">
    <source>
        <dbReference type="PIRSR" id="PIRSR000350-3"/>
    </source>
</evidence>
<accession>A0A0M9DFM0</accession>
<name>A0A0M9DFM0_9LACO</name>
<dbReference type="RefSeq" id="WP_053796082.1">
    <property type="nucleotide sequence ID" value="NZ_JXCZ01000001.1"/>
</dbReference>
<keyword evidence="3 4" id="KW-0274">FAD</keyword>
<keyword evidence="2" id="KW-0285">Flavoprotein</keyword>
<dbReference type="Pfam" id="PF07992">
    <property type="entry name" value="Pyr_redox_2"/>
    <property type="match status" value="1"/>
</dbReference>
<dbReference type="AlphaFoldDB" id="A0A0M9DFM0"/>
<dbReference type="PATRIC" id="fig|148814.9.peg.56"/>
<dbReference type="Pfam" id="PF02852">
    <property type="entry name" value="Pyr_redox_dim"/>
    <property type="match status" value="1"/>
</dbReference>
<feature type="binding site" evidence="4">
    <location>
        <begin position="173"/>
        <end position="180"/>
    </location>
    <ligand>
        <name>NAD(+)</name>
        <dbReference type="ChEBI" id="CHEBI:57540"/>
    </ligand>
</feature>
<feature type="binding site" evidence="4">
    <location>
        <position position="301"/>
    </location>
    <ligand>
        <name>FAD</name>
        <dbReference type="ChEBI" id="CHEBI:57692"/>
    </ligand>
</feature>
<comment type="caution">
    <text evidence="8">The sequence shown here is derived from an EMBL/GenBank/DDBJ whole genome shotgun (WGS) entry which is preliminary data.</text>
</comment>
<dbReference type="PIRSF" id="PIRSF000350">
    <property type="entry name" value="Mercury_reductase_MerA"/>
    <property type="match status" value="1"/>
</dbReference>
<dbReference type="InterPro" id="IPR036188">
    <property type="entry name" value="FAD/NAD-bd_sf"/>
</dbReference>
<dbReference type="GO" id="GO:0000166">
    <property type="term" value="F:nucleotide binding"/>
    <property type="evidence" value="ECO:0007669"/>
    <property type="project" value="UniProtKB-KW"/>
</dbReference>
<evidence type="ECO:0000259" key="6">
    <source>
        <dbReference type="Pfam" id="PF02852"/>
    </source>
</evidence>
<dbReference type="InterPro" id="IPR004099">
    <property type="entry name" value="Pyr_nucl-diS_OxRdtase_dimer"/>
</dbReference>